<evidence type="ECO:0000313" key="8">
    <source>
        <dbReference type="EMBL" id="RXK81464.1"/>
    </source>
</evidence>
<accession>A0A4Q1D126</accession>
<evidence type="ECO:0000256" key="1">
    <source>
        <dbReference type="ARBA" id="ARBA00006620"/>
    </source>
</evidence>
<sequence>MKARDVIKIVEQSGWYFERQQGSHKVFKHPTRSGIVVIPDHGKKDVPVGTLNSILKQAGLK</sequence>
<comment type="similarity">
    <text evidence="1">Belongs to the HicA mRNA interferase family.</text>
</comment>
<evidence type="ECO:0000313" key="9">
    <source>
        <dbReference type="Proteomes" id="UP000290545"/>
    </source>
</evidence>
<name>A0A4Q1D126_9BACT</name>
<dbReference type="GO" id="GO:0003729">
    <property type="term" value="F:mRNA binding"/>
    <property type="evidence" value="ECO:0007669"/>
    <property type="project" value="InterPro"/>
</dbReference>
<dbReference type="PANTHER" id="PTHR34873:SF3">
    <property type="entry name" value="ADDICTION MODULE TOXIN, HICA FAMILY"/>
    <property type="match status" value="1"/>
</dbReference>
<evidence type="ECO:0000256" key="3">
    <source>
        <dbReference type="ARBA" id="ARBA00022722"/>
    </source>
</evidence>
<keyword evidence="7" id="KW-0346">Stress response</keyword>
<dbReference type="PANTHER" id="PTHR34873">
    <property type="entry name" value="SSR1766 PROTEIN"/>
    <property type="match status" value="1"/>
</dbReference>
<keyword evidence="5" id="KW-0378">Hydrolase</keyword>
<evidence type="ECO:0000256" key="6">
    <source>
        <dbReference type="ARBA" id="ARBA00022884"/>
    </source>
</evidence>
<dbReference type="Pfam" id="PF07927">
    <property type="entry name" value="HicA_toxin"/>
    <property type="match status" value="1"/>
</dbReference>
<dbReference type="GO" id="GO:0004519">
    <property type="term" value="F:endonuclease activity"/>
    <property type="evidence" value="ECO:0007669"/>
    <property type="project" value="UniProtKB-KW"/>
</dbReference>
<protein>
    <submittedName>
        <fullName evidence="8">Type II toxin-antitoxin system HicA family toxin</fullName>
    </submittedName>
</protein>
<proteinExistence type="inferred from homology"/>
<evidence type="ECO:0000256" key="2">
    <source>
        <dbReference type="ARBA" id="ARBA00022649"/>
    </source>
</evidence>
<evidence type="ECO:0000256" key="5">
    <source>
        <dbReference type="ARBA" id="ARBA00022801"/>
    </source>
</evidence>
<dbReference type="GO" id="GO:0016787">
    <property type="term" value="F:hydrolase activity"/>
    <property type="evidence" value="ECO:0007669"/>
    <property type="project" value="UniProtKB-KW"/>
</dbReference>
<comment type="caution">
    <text evidence="8">The sequence shown here is derived from an EMBL/GenBank/DDBJ whole genome shotgun (WGS) entry which is preliminary data.</text>
</comment>
<evidence type="ECO:0000256" key="4">
    <source>
        <dbReference type="ARBA" id="ARBA00022759"/>
    </source>
</evidence>
<dbReference type="RefSeq" id="WP_129005714.1">
    <property type="nucleotide sequence ID" value="NZ_SDHZ01000004.1"/>
</dbReference>
<keyword evidence="6" id="KW-0694">RNA-binding</keyword>
<keyword evidence="3" id="KW-0540">Nuclease</keyword>
<dbReference type="InterPro" id="IPR038570">
    <property type="entry name" value="HicA_sf"/>
</dbReference>
<keyword evidence="9" id="KW-1185">Reference proteome</keyword>
<keyword evidence="4" id="KW-0255">Endonuclease</keyword>
<dbReference type="InterPro" id="IPR012933">
    <property type="entry name" value="HicA_mRNA_interferase"/>
</dbReference>
<reference evidence="8 9" key="1">
    <citation type="submission" date="2019-01" db="EMBL/GenBank/DDBJ databases">
        <title>Filimonas sp. strain TTM-71.</title>
        <authorList>
            <person name="Chen W.-M."/>
        </authorList>
    </citation>
    <scope>NUCLEOTIDE SEQUENCE [LARGE SCALE GENOMIC DNA]</scope>
    <source>
        <strain evidence="8 9">TTM-71</strain>
    </source>
</reference>
<dbReference type="OrthoDB" id="9798547at2"/>
<organism evidence="8 9">
    <name type="scientific">Filimonas effusa</name>
    <dbReference type="NCBI Taxonomy" id="2508721"/>
    <lineage>
        <taxon>Bacteria</taxon>
        <taxon>Pseudomonadati</taxon>
        <taxon>Bacteroidota</taxon>
        <taxon>Chitinophagia</taxon>
        <taxon>Chitinophagales</taxon>
        <taxon>Chitinophagaceae</taxon>
        <taxon>Filimonas</taxon>
    </lineage>
</organism>
<dbReference type="SUPFAM" id="SSF54786">
    <property type="entry name" value="YcfA/nrd intein domain"/>
    <property type="match status" value="1"/>
</dbReference>
<dbReference type="Gene3D" id="3.30.920.30">
    <property type="entry name" value="Hypothetical protein"/>
    <property type="match status" value="1"/>
</dbReference>
<dbReference type="EMBL" id="SDHZ01000004">
    <property type="protein sequence ID" value="RXK81464.1"/>
    <property type="molecule type" value="Genomic_DNA"/>
</dbReference>
<dbReference type="Proteomes" id="UP000290545">
    <property type="component" value="Unassembled WGS sequence"/>
</dbReference>
<gene>
    <name evidence="8" type="ORF">ESB13_21275</name>
</gene>
<keyword evidence="2" id="KW-1277">Toxin-antitoxin system</keyword>
<dbReference type="AlphaFoldDB" id="A0A4Q1D126"/>
<evidence type="ECO:0000256" key="7">
    <source>
        <dbReference type="ARBA" id="ARBA00023016"/>
    </source>
</evidence>